<feature type="binding site" evidence="2">
    <location>
        <begin position="184"/>
        <end position="187"/>
    </location>
    <ligand>
        <name>FAD</name>
        <dbReference type="ChEBI" id="CHEBI:57692"/>
    </ligand>
</feature>
<dbReference type="PIRSF" id="PIRSF000137">
    <property type="entry name" value="Alcohol_oxidase"/>
    <property type="match status" value="1"/>
</dbReference>
<dbReference type="AlphaFoldDB" id="A0A164WZM3"/>
<sequence>MPLSQIVVRSSSTIPKAALATRRANPNTIFDLPLFSQNFGGVSTPFVLKVQTSGFTLYPYCILVFSSGKISEKPTSISLTEVGVTFFQQTFLNAYDFIVIGAGSSGSVVANRLTEMSDSKVLLLEAGGDETIISDIPGVVHHLQRTNIDWSYKTVPQTGSCLAFKDNRCIWPRGKVLGGTSVLNYMVYARGNKQDYDQWEADGNPGWSYKDVLPYFIKSEDNRNPYIAANKQYHGTGGYLTVEEPTYKTPLLAAFIQAGVEMGYENVDCNAAQQTGFMVAQATGRRGTRCSTAKAFLRPIRKRHNLYISMRSLVHKIIIDSSTKQATAVRFEKGGQIYEVRANKEIIVSAGTVNSPQLLMLSGIGPKDHLNSLGIPLMADLPVGDNLQDHIALGGMVFTINKPFGVVEARYYSLSSLLNYTMHGTGPLASLGGTEGVAWVKTKYAPPGDWPDIQYHFVSATPASESGLFFRYNTNMKDNVWDNYYKPIINTDMWQLIPTLLRPKSRGTIRLASNDPYAVPVIDPKYFSNNEDLDVLIEGTKIALALGKTEAFQLLGTKFYDKIFPGCESHTPWTDAYWGCFIRHYSSAIYHMTGTCKMGPSTDATAVVDPQLRVHGIKGLRVVDCSIMPNVVSGNTNVPAIMIGEKASDMIKAEWLRRKTDEELLRNSNAIDVDREEM</sequence>
<feature type="domain" description="Glucose-methanol-choline oxidoreductase N-terminal" evidence="4">
    <location>
        <begin position="174"/>
        <end position="197"/>
    </location>
</feature>
<dbReference type="PROSITE" id="PS00623">
    <property type="entry name" value="GMC_OXRED_1"/>
    <property type="match status" value="1"/>
</dbReference>
<dbReference type="InterPro" id="IPR000172">
    <property type="entry name" value="GMC_OxRdtase_N"/>
</dbReference>
<evidence type="ECO:0000313" key="6">
    <source>
        <dbReference type="EMBL" id="KZS13730.1"/>
    </source>
</evidence>
<dbReference type="PANTHER" id="PTHR11552:SF227">
    <property type="entry name" value="GLUCOSE DEHYDROGENASE [FAD, QUINONE]-LIKE PROTEIN"/>
    <property type="match status" value="1"/>
</dbReference>
<comment type="similarity">
    <text evidence="1 3">Belongs to the GMC oxidoreductase family.</text>
</comment>
<dbReference type="GO" id="GO:0050660">
    <property type="term" value="F:flavin adenine dinucleotide binding"/>
    <property type="evidence" value="ECO:0007669"/>
    <property type="project" value="InterPro"/>
</dbReference>
<comment type="cofactor">
    <cofactor evidence="2">
        <name>FAD</name>
        <dbReference type="ChEBI" id="CHEBI:57692"/>
    </cofactor>
</comment>
<dbReference type="PANTHER" id="PTHR11552">
    <property type="entry name" value="GLUCOSE-METHANOL-CHOLINE GMC OXIDOREDUCTASE"/>
    <property type="match status" value="1"/>
</dbReference>
<protein>
    <submittedName>
        <fullName evidence="6">Neither inactivation nor afterpotential protein G</fullName>
    </submittedName>
</protein>
<keyword evidence="7" id="KW-1185">Reference proteome</keyword>
<evidence type="ECO:0000259" key="5">
    <source>
        <dbReference type="PROSITE" id="PS00624"/>
    </source>
</evidence>
<dbReference type="InterPro" id="IPR036188">
    <property type="entry name" value="FAD/NAD-bd_sf"/>
</dbReference>
<dbReference type="EMBL" id="LRGB01001036">
    <property type="protein sequence ID" value="KZS13730.1"/>
    <property type="molecule type" value="Genomic_DNA"/>
</dbReference>
<reference evidence="6 7" key="1">
    <citation type="submission" date="2016-03" db="EMBL/GenBank/DDBJ databases">
        <title>EvidentialGene: Evidence-directed Construction of Genes on Genomes.</title>
        <authorList>
            <person name="Gilbert D.G."/>
            <person name="Choi J.-H."/>
            <person name="Mockaitis K."/>
            <person name="Colbourne J."/>
            <person name="Pfrender M."/>
        </authorList>
    </citation>
    <scope>NUCLEOTIDE SEQUENCE [LARGE SCALE GENOMIC DNA]</scope>
    <source>
        <strain evidence="6 7">Xinb3</strain>
        <tissue evidence="6">Complete organism</tissue>
    </source>
</reference>
<feature type="binding site" evidence="2">
    <location>
        <position position="176"/>
    </location>
    <ligand>
        <name>FAD</name>
        <dbReference type="ChEBI" id="CHEBI:57692"/>
    </ligand>
</feature>
<dbReference type="Gene3D" id="3.50.50.60">
    <property type="entry name" value="FAD/NAD(P)-binding domain"/>
    <property type="match status" value="1"/>
</dbReference>
<gene>
    <name evidence="6" type="ORF">APZ42_021095</name>
</gene>
<dbReference type="PROSITE" id="PS00624">
    <property type="entry name" value="GMC_OXRED_2"/>
    <property type="match status" value="1"/>
</dbReference>
<dbReference type="STRING" id="35525.A0A164WZM3"/>
<feature type="binding site" evidence="2">
    <location>
        <position position="314"/>
    </location>
    <ligand>
        <name>FAD</name>
        <dbReference type="ChEBI" id="CHEBI:57692"/>
    </ligand>
</feature>
<dbReference type="SUPFAM" id="SSF54373">
    <property type="entry name" value="FAD-linked reductases, C-terminal domain"/>
    <property type="match status" value="1"/>
</dbReference>
<dbReference type="GO" id="GO:0016614">
    <property type="term" value="F:oxidoreductase activity, acting on CH-OH group of donors"/>
    <property type="evidence" value="ECO:0007669"/>
    <property type="project" value="InterPro"/>
</dbReference>
<dbReference type="InterPro" id="IPR007867">
    <property type="entry name" value="GMC_OxRtase_C"/>
</dbReference>
<evidence type="ECO:0000259" key="4">
    <source>
        <dbReference type="PROSITE" id="PS00623"/>
    </source>
</evidence>
<feature type="domain" description="Glucose-methanol-choline oxidoreductase N-terminal" evidence="5">
    <location>
        <begin position="351"/>
        <end position="365"/>
    </location>
</feature>
<proteinExistence type="inferred from homology"/>
<evidence type="ECO:0000256" key="2">
    <source>
        <dbReference type="PIRSR" id="PIRSR000137-2"/>
    </source>
</evidence>
<dbReference type="Pfam" id="PF00732">
    <property type="entry name" value="GMC_oxred_N"/>
    <property type="match status" value="1"/>
</dbReference>
<dbReference type="InterPro" id="IPR012132">
    <property type="entry name" value="GMC_OxRdtase"/>
</dbReference>
<keyword evidence="3" id="KW-0285">Flavoprotein</keyword>
<comment type="caution">
    <text evidence="6">The sequence shown here is derived from an EMBL/GenBank/DDBJ whole genome shotgun (WGS) entry which is preliminary data.</text>
</comment>
<organism evidence="6 7">
    <name type="scientific">Daphnia magna</name>
    <dbReference type="NCBI Taxonomy" id="35525"/>
    <lineage>
        <taxon>Eukaryota</taxon>
        <taxon>Metazoa</taxon>
        <taxon>Ecdysozoa</taxon>
        <taxon>Arthropoda</taxon>
        <taxon>Crustacea</taxon>
        <taxon>Branchiopoda</taxon>
        <taxon>Diplostraca</taxon>
        <taxon>Cladocera</taxon>
        <taxon>Anomopoda</taxon>
        <taxon>Daphniidae</taxon>
        <taxon>Daphnia</taxon>
    </lineage>
</organism>
<dbReference type="Pfam" id="PF05199">
    <property type="entry name" value="GMC_oxred_C"/>
    <property type="match status" value="1"/>
</dbReference>
<dbReference type="Gene3D" id="3.30.560.10">
    <property type="entry name" value="Glucose Oxidase, domain 3"/>
    <property type="match status" value="1"/>
</dbReference>
<evidence type="ECO:0000256" key="3">
    <source>
        <dbReference type="RuleBase" id="RU003968"/>
    </source>
</evidence>
<feature type="binding site" evidence="2">
    <location>
        <position position="180"/>
    </location>
    <ligand>
        <name>FAD</name>
        <dbReference type="ChEBI" id="CHEBI:57692"/>
    </ligand>
</feature>
<keyword evidence="2 3" id="KW-0274">FAD</keyword>
<evidence type="ECO:0000313" key="7">
    <source>
        <dbReference type="Proteomes" id="UP000076858"/>
    </source>
</evidence>
<dbReference type="SUPFAM" id="SSF51905">
    <property type="entry name" value="FAD/NAD(P)-binding domain"/>
    <property type="match status" value="1"/>
</dbReference>
<evidence type="ECO:0000256" key="1">
    <source>
        <dbReference type="ARBA" id="ARBA00010790"/>
    </source>
</evidence>
<dbReference type="Proteomes" id="UP000076858">
    <property type="component" value="Unassembled WGS sequence"/>
</dbReference>
<accession>A0A164WZM3</accession>
<dbReference type="OrthoDB" id="269227at2759"/>
<name>A0A164WZM3_9CRUS</name>